<dbReference type="InterPro" id="IPR011047">
    <property type="entry name" value="Quinoprotein_ADH-like_sf"/>
</dbReference>
<dbReference type="SMART" id="SM00564">
    <property type="entry name" value="PQQ"/>
    <property type="match status" value="3"/>
</dbReference>
<keyword evidence="4" id="KW-1185">Reference proteome</keyword>
<feature type="region of interest" description="Disordered" evidence="1">
    <location>
        <begin position="39"/>
        <end position="79"/>
    </location>
</feature>
<organism evidence="3 4">
    <name type="scientific">Lignipirellula cremea</name>
    <dbReference type="NCBI Taxonomy" id="2528010"/>
    <lineage>
        <taxon>Bacteria</taxon>
        <taxon>Pseudomonadati</taxon>
        <taxon>Planctomycetota</taxon>
        <taxon>Planctomycetia</taxon>
        <taxon>Pirellulales</taxon>
        <taxon>Pirellulaceae</taxon>
        <taxon>Lignipirellula</taxon>
    </lineage>
</organism>
<dbReference type="InterPro" id="IPR018391">
    <property type="entry name" value="PQQ_b-propeller_rpt"/>
</dbReference>
<gene>
    <name evidence="3" type="ORF">Pla8534_04420</name>
</gene>
<evidence type="ECO:0000256" key="1">
    <source>
        <dbReference type="SAM" id="MobiDB-lite"/>
    </source>
</evidence>
<protein>
    <submittedName>
        <fullName evidence="3">Outer membrane biogenesis protein BamB</fullName>
    </submittedName>
</protein>
<sequence length="473" mass="50083">MRLSLYGAGGLLAVLAFLTGCQDEPPTAPTASVVAAGPAANASAPTDSPLPAETSHAVAAPAAEPRPATPIKDTPAANVAPVPVKKADWPGFLGPQRNGLIAPANWSPELSRGVKTVWRTNVGIGYSSISVAGGKAYTMGYRDGRDEIFCFDALTGEQIWKIDYECSLVDNLHDGGPGATPTVDGDWVYTLSRDGHFHCLNAATGEIRWLVMTPKLTGVERPEWGLTSSPLIDGDLAIVEVGAVLAVNKNTGEVVWQSDKYAPGYGSPVLFPHQGQKLIAVLNNEGLLLVSAETGKTIAREPSITTDYSTNSATPVLLDGDLFISTGYQRGCSRWKLVDGSLERVFETRAVSSHMANCVQVGDYLYGIDGNSHSSRNCKLVCVDSRTGQRLWEERGCGCGSVLTNGRELLMLTEDGRLVTVAASPDGYKEIAQKPVLSATCWTPPAVAGRHCYCRNAAGDLVCVELPPAGDAK</sequence>
<dbReference type="SUPFAM" id="SSF50998">
    <property type="entry name" value="Quinoprotein alcohol dehydrogenase-like"/>
    <property type="match status" value="1"/>
</dbReference>
<dbReference type="Pfam" id="PF13360">
    <property type="entry name" value="PQQ_2"/>
    <property type="match status" value="1"/>
</dbReference>
<accession>A0A518DLH3</accession>
<proteinExistence type="predicted"/>
<dbReference type="PANTHER" id="PTHR34512">
    <property type="entry name" value="CELL SURFACE PROTEIN"/>
    <property type="match status" value="1"/>
</dbReference>
<name>A0A518DLH3_9BACT</name>
<dbReference type="AlphaFoldDB" id="A0A518DLH3"/>
<dbReference type="InterPro" id="IPR002372">
    <property type="entry name" value="PQQ_rpt_dom"/>
</dbReference>
<evidence type="ECO:0000259" key="2">
    <source>
        <dbReference type="Pfam" id="PF13360"/>
    </source>
</evidence>
<dbReference type="Proteomes" id="UP000317648">
    <property type="component" value="Chromosome"/>
</dbReference>
<reference evidence="3 4" key="1">
    <citation type="submission" date="2019-02" db="EMBL/GenBank/DDBJ databases">
        <title>Deep-cultivation of Planctomycetes and their phenomic and genomic characterization uncovers novel biology.</title>
        <authorList>
            <person name="Wiegand S."/>
            <person name="Jogler M."/>
            <person name="Boedeker C."/>
            <person name="Pinto D."/>
            <person name="Vollmers J."/>
            <person name="Rivas-Marin E."/>
            <person name="Kohn T."/>
            <person name="Peeters S.H."/>
            <person name="Heuer A."/>
            <person name="Rast P."/>
            <person name="Oberbeckmann S."/>
            <person name="Bunk B."/>
            <person name="Jeske O."/>
            <person name="Meyerdierks A."/>
            <person name="Storesund J.E."/>
            <person name="Kallscheuer N."/>
            <person name="Luecker S."/>
            <person name="Lage O.M."/>
            <person name="Pohl T."/>
            <person name="Merkel B.J."/>
            <person name="Hornburger P."/>
            <person name="Mueller R.-W."/>
            <person name="Bruemmer F."/>
            <person name="Labrenz M."/>
            <person name="Spormann A.M."/>
            <person name="Op den Camp H."/>
            <person name="Overmann J."/>
            <person name="Amann R."/>
            <person name="Jetten M.S.M."/>
            <person name="Mascher T."/>
            <person name="Medema M.H."/>
            <person name="Devos D.P."/>
            <person name="Kaster A.-K."/>
            <person name="Ovreas L."/>
            <person name="Rohde M."/>
            <person name="Galperin M.Y."/>
            <person name="Jogler C."/>
        </authorList>
    </citation>
    <scope>NUCLEOTIDE SEQUENCE [LARGE SCALE GENOMIC DNA]</scope>
    <source>
        <strain evidence="3 4">Pla85_3_4</strain>
    </source>
</reference>
<dbReference type="Gene3D" id="2.130.10.10">
    <property type="entry name" value="YVTN repeat-like/Quinoprotein amine dehydrogenase"/>
    <property type="match status" value="1"/>
</dbReference>
<dbReference type="EMBL" id="CP036433">
    <property type="protein sequence ID" value="QDU92694.1"/>
    <property type="molecule type" value="Genomic_DNA"/>
</dbReference>
<evidence type="ECO:0000313" key="3">
    <source>
        <dbReference type="EMBL" id="QDU92694.1"/>
    </source>
</evidence>
<dbReference type="KEGG" id="lcre:Pla8534_04420"/>
<dbReference type="PANTHER" id="PTHR34512:SF30">
    <property type="entry name" value="OUTER MEMBRANE PROTEIN ASSEMBLY FACTOR BAMB"/>
    <property type="match status" value="1"/>
</dbReference>
<dbReference type="InterPro" id="IPR015943">
    <property type="entry name" value="WD40/YVTN_repeat-like_dom_sf"/>
</dbReference>
<evidence type="ECO:0000313" key="4">
    <source>
        <dbReference type="Proteomes" id="UP000317648"/>
    </source>
</evidence>
<dbReference type="PROSITE" id="PS51257">
    <property type="entry name" value="PROKAR_LIPOPROTEIN"/>
    <property type="match status" value="1"/>
</dbReference>
<feature type="domain" description="Pyrrolo-quinoline quinone repeat" evidence="2">
    <location>
        <begin position="146"/>
        <end position="393"/>
    </location>
</feature>